<dbReference type="EMBL" id="VSSQ01006881">
    <property type="protein sequence ID" value="MPM34135.1"/>
    <property type="molecule type" value="Genomic_DNA"/>
</dbReference>
<comment type="caution">
    <text evidence="3">The sequence shown here is derived from an EMBL/GenBank/DDBJ whole genome shotgun (WGS) entry which is preliminary data.</text>
</comment>
<evidence type="ECO:0000259" key="2">
    <source>
        <dbReference type="PROSITE" id="PS50887"/>
    </source>
</evidence>
<feature type="domain" description="GGDEF" evidence="2">
    <location>
        <begin position="208"/>
        <end position="340"/>
    </location>
</feature>
<dbReference type="SUPFAM" id="SSF55073">
    <property type="entry name" value="Nucleotide cyclase"/>
    <property type="match status" value="1"/>
</dbReference>
<dbReference type="Gene3D" id="3.30.70.270">
    <property type="match status" value="1"/>
</dbReference>
<dbReference type="CDD" id="cd01949">
    <property type="entry name" value="GGDEF"/>
    <property type="match status" value="1"/>
</dbReference>
<dbReference type="InterPro" id="IPR000160">
    <property type="entry name" value="GGDEF_dom"/>
</dbReference>
<dbReference type="PANTHER" id="PTHR45138">
    <property type="entry name" value="REGULATORY COMPONENTS OF SENSORY TRANSDUCTION SYSTEM"/>
    <property type="match status" value="1"/>
</dbReference>
<feature type="transmembrane region" description="Helical" evidence="1">
    <location>
        <begin position="44"/>
        <end position="62"/>
    </location>
</feature>
<dbReference type="Pfam" id="PF00990">
    <property type="entry name" value="GGDEF"/>
    <property type="match status" value="1"/>
</dbReference>
<name>A0A644YZS6_9ZZZZ</name>
<keyword evidence="1" id="KW-0812">Transmembrane</keyword>
<feature type="transmembrane region" description="Helical" evidence="1">
    <location>
        <begin position="101"/>
        <end position="134"/>
    </location>
</feature>
<dbReference type="InterPro" id="IPR029787">
    <property type="entry name" value="Nucleotide_cyclase"/>
</dbReference>
<dbReference type="GO" id="GO:0043709">
    <property type="term" value="P:cell adhesion involved in single-species biofilm formation"/>
    <property type="evidence" value="ECO:0007669"/>
    <property type="project" value="TreeGrafter"/>
</dbReference>
<feature type="transmembrane region" description="Helical" evidence="1">
    <location>
        <begin position="146"/>
        <end position="167"/>
    </location>
</feature>
<protein>
    <recommendedName>
        <fullName evidence="2">GGDEF domain-containing protein</fullName>
    </recommendedName>
</protein>
<keyword evidence="1" id="KW-0472">Membrane</keyword>
<dbReference type="InterPro" id="IPR043128">
    <property type="entry name" value="Rev_trsase/Diguanyl_cyclase"/>
</dbReference>
<feature type="transmembrane region" description="Helical" evidence="1">
    <location>
        <begin position="68"/>
        <end position="89"/>
    </location>
</feature>
<dbReference type="SMART" id="SM00267">
    <property type="entry name" value="GGDEF"/>
    <property type="match status" value="1"/>
</dbReference>
<dbReference type="PANTHER" id="PTHR45138:SF9">
    <property type="entry name" value="DIGUANYLATE CYCLASE DGCM-RELATED"/>
    <property type="match status" value="1"/>
</dbReference>
<dbReference type="GO" id="GO:0052621">
    <property type="term" value="F:diguanylate cyclase activity"/>
    <property type="evidence" value="ECO:0007669"/>
    <property type="project" value="TreeGrafter"/>
</dbReference>
<evidence type="ECO:0000313" key="3">
    <source>
        <dbReference type="EMBL" id="MPM34135.1"/>
    </source>
</evidence>
<dbReference type="AlphaFoldDB" id="A0A644YZS6"/>
<accession>A0A644YZS6</accession>
<dbReference type="GO" id="GO:1902201">
    <property type="term" value="P:negative regulation of bacterial-type flagellum-dependent cell motility"/>
    <property type="evidence" value="ECO:0007669"/>
    <property type="project" value="TreeGrafter"/>
</dbReference>
<reference evidence="3" key="1">
    <citation type="submission" date="2019-08" db="EMBL/GenBank/DDBJ databases">
        <authorList>
            <person name="Kucharzyk K."/>
            <person name="Murdoch R.W."/>
            <person name="Higgins S."/>
            <person name="Loffler F."/>
        </authorList>
    </citation>
    <scope>NUCLEOTIDE SEQUENCE</scope>
</reference>
<dbReference type="NCBIfam" id="TIGR00254">
    <property type="entry name" value="GGDEF"/>
    <property type="match status" value="1"/>
</dbReference>
<dbReference type="FunFam" id="3.30.70.270:FF:000001">
    <property type="entry name" value="Diguanylate cyclase domain protein"/>
    <property type="match status" value="1"/>
</dbReference>
<dbReference type="GO" id="GO:0005886">
    <property type="term" value="C:plasma membrane"/>
    <property type="evidence" value="ECO:0007669"/>
    <property type="project" value="TreeGrafter"/>
</dbReference>
<dbReference type="PROSITE" id="PS50887">
    <property type="entry name" value="GGDEF"/>
    <property type="match status" value="1"/>
</dbReference>
<sequence length="340" mass="38106">MQNSTLDLRPLLLKRLHPYMLGIVLIALLAVLAPLSYENPDKMAYVLLLLLLFAMLLASMLVLHMGLYAVSASLTVAVTFFGTWGSFLINSQMLFCDFFPLVYVTGSIMISSLFLPLAATLAVIAAHSLLLILVVLNTPILQTQNWPSFFIFILFVSMISTIANQLIKTQMKQLQESSIRDHLTGLFNRRYFEETLKNKLKRVQDSKTSVGIILLDVDHFKHFNDTFGHDAGDAVLTELANLMIRHFDITVSVCRYGGDEFAILLSKTQKEELVLLAQALVKKVRSLSVMHKGKSLGNMTISCGCAMYNNSIETIEQFIKRADQALYQAKERGRDQVGGY</sequence>
<proteinExistence type="predicted"/>
<dbReference type="InterPro" id="IPR050469">
    <property type="entry name" value="Diguanylate_Cyclase"/>
</dbReference>
<gene>
    <name evidence="3" type="ORF">SDC9_80717</name>
</gene>
<organism evidence="3">
    <name type="scientific">bioreactor metagenome</name>
    <dbReference type="NCBI Taxonomy" id="1076179"/>
    <lineage>
        <taxon>unclassified sequences</taxon>
        <taxon>metagenomes</taxon>
        <taxon>ecological metagenomes</taxon>
    </lineage>
</organism>
<keyword evidence="1" id="KW-1133">Transmembrane helix</keyword>
<evidence type="ECO:0000256" key="1">
    <source>
        <dbReference type="SAM" id="Phobius"/>
    </source>
</evidence>
<feature type="transmembrane region" description="Helical" evidence="1">
    <location>
        <begin position="16"/>
        <end position="37"/>
    </location>
</feature>